<comment type="caution">
    <text evidence="1">The sequence shown here is derived from an EMBL/GenBank/DDBJ whole genome shotgun (WGS) entry which is preliminary data.</text>
</comment>
<dbReference type="AlphaFoldDB" id="A0A845L4L2"/>
<organism evidence="1 2">
    <name type="scientific">Heliomicrobium undosum</name>
    <dbReference type="NCBI Taxonomy" id="121734"/>
    <lineage>
        <taxon>Bacteria</taxon>
        <taxon>Bacillati</taxon>
        <taxon>Bacillota</taxon>
        <taxon>Clostridia</taxon>
        <taxon>Eubacteriales</taxon>
        <taxon>Heliobacteriaceae</taxon>
        <taxon>Heliomicrobium</taxon>
    </lineage>
</organism>
<gene>
    <name evidence="1" type="ORF">GTO91_03060</name>
</gene>
<reference evidence="1 2" key="1">
    <citation type="submission" date="2020-01" db="EMBL/GenBank/DDBJ databases">
        <title>Whole-genome sequence of Heliobacterium undosum DSM 13378.</title>
        <authorList>
            <person name="Kyndt J.A."/>
            <person name="Meyer T.E."/>
        </authorList>
    </citation>
    <scope>NUCLEOTIDE SEQUENCE [LARGE SCALE GENOMIC DNA]</scope>
    <source>
        <strain evidence="1 2">DSM 13378</strain>
    </source>
</reference>
<evidence type="ECO:0000313" key="1">
    <source>
        <dbReference type="EMBL" id="MZP28698.1"/>
    </source>
</evidence>
<dbReference type="RefSeq" id="WP_161254669.1">
    <property type="nucleotide sequence ID" value="NZ_WXEY01000002.1"/>
</dbReference>
<name>A0A845L4L2_9FIRM</name>
<accession>A0A845L4L2</accession>
<proteinExistence type="predicted"/>
<evidence type="ECO:0000313" key="2">
    <source>
        <dbReference type="Proteomes" id="UP000463470"/>
    </source>
</evidence>
<dbReference type="OrthoDB" id="2091451at2"/>
<keyword evidence="2" id="KW-1185">Reference proteome</keyword>
<dbReference type="EMBL" id="WXEY01000002">
    <property type="protein sequence ID" value="MZP28698.1"/>
    <property type="molecule type" value="Genomic_DNA"/>
</dbReference>
<sequence length="80" mass="9125">MKLGPWEINFSPHLEELGNVLVTDDGNQLKVYWQDTLIAHLVIVEDILSYQGVCRMNLLPGQTFIQLCLDDIEKVIAELN</sequence>
<protein>
    <submittedName>
        <fullName evidence="1">Uncharacterized protein</fullName>
    </submittedName>
</protein>
<dbReference type="Proteomes" id="UP000463470">
    <property type="component" value="Unassembled WGS sequence"/>
</dbReference>